<dbReference type="SUPFAM" id="SSF53335">
    <property type="entry name" value="S-adenosyl-L-methionine-dependent methyltransferases"/>
    <property type="match status" value="1"/>
</dbReference>
<protein>
    <recommendedName>
        <fullName evidence="3">S-adenosyl-L-methionine-dependent methyltransferase</fullName>
    </recommendedName>
</protein>
<gene>
    <name evidence="1" type="ORF">D9619_008632</name>
</gene>
<dbReference type="AlphaFoldDB" id="A0A8H5BA29"/>
<dbReference type="InterPro" id="IPR029063">
    <property type="entry name" value="SAM-dependent_MTases_sf"/>
</dbReference>
<dbReference type="OrthoDB" id="184880at2759"/>
<dbReference type="PANTHER" id="PTHR43591:SF24">
    <property type="entry name" value="2-METHOXY-6-POLYPRENYL-1,4-BENZOQUINOL METHYLASE, MITOCHONDRIAL"/>
    <property type="match status" value="1"/>
</dbReference>
<dbReference type="Gene3D" id="3.40.50.150">
    <property type="entry name" value="Vaccinia Virus protein VP39"/>
    <property type="match status" value="1"/>
</dbReference>
<keyword evidence="2" id="KW-1185">Reference proteome</keyword>
<organism evidence="1 2">
    <name type="scientific">Psilocybe cf. subviscida</name>
    <dbReference type="NCBI Taxonomy" id="2480587"/>
    <lineage>
        <taxon>Eukaryota</taxon>
        <taxon>Fungi</taxon>
        <taxon>Dikarya</taxon>
        <taxon>Basidiomycota</taxon>
        <taxon>Agaricomycotina</taxon>
        <taxon>Agaricomycetes</taxon>
        <taxon>Agaricomycetidae</taxon>
        <taxon>Agaricales</taxon>
        <taxon>Agaricineae</taxon>
        <taxon>Strophariaceae</taxon>
        <taxon>Psilocybe</taxon>
    </lineage>
</organism>
<dbReference type="PANTHER" id="PTHR43591">
    <property type="entry name" value="METHYLTRANSFERASE"/>
    <property type="match status" value="1"/>
</dbReference>
<dbReference type="EMBL" id="JAACJJ010000029">
    <property type="protein sequence ID" value="KAF5319412.1"/>
    <property type="molecule type" value="Genomic_DNA"/>
</dbReference>
<evidence type="ECO:0008006" key="3">
    <source>
        <dbReference type="Google" id="ProtNLM"/>
    </source>
</evidence>
<name>A0A8H5BA29_9AGAR</name>
<reference evidence="1 2" key="1">
    <citation type="journal article" date="2020" name="ISME J.">
        <title>Uncovering the hidden diversity of litter-decomposition mechanisms in mushroom-forming fungi.</title>
        <authorList>
            <person name="Floudas D."/>
            <person name="Bentzer J."/>
            <person name="Ahren D."/>
            <person name="Johansson T."/>
            <person name="Persson P."/>
            <person name="Tunlid A."/>
        </authorList>
    </citation>
    <scope>NUCLEOTIDE SEQUENCE [LARGE SCALE GENOMIC DNA]</scope>
    <source>
        <strain evidence="1 2">CBS 101986</strain>
    </source>
</reference>
<evidence type="ECO:0000313" key="1">
    <source>
        <dbReference type="EMBL" id="KAF5319412.1"/>
    </source>
</evidence>
<proteinExistence type="predicted"/>
<evidence type="ECO:0000313" key="2">
    <source>
        <dbReference type="Proteomes" id="UP000567179"/>
    </source>
</evidence>
<dbReference type="CDD" id="cd02440">
    <property type="entry name" value="AdoMet_MTases"/>
    <property type="match status" value="1"/>
</dbReference>
<dbReference type="GO" id="GO:0008168">
    <property type="term" value="F:methyltransferase activity"/>
    <property type="evidence" value="ECO:0007669"/>
    <property type="project" value="TreeGrafter"/>
</dbReference>
<dbReference type="Pfam" id="PF13489">
    <property type="entry name" value="Methyltransf_23"/>
    <property type="match status" value="1"/>
</dbReference>
<sequence length="293" mass="32621">MPEKKYRAHATMAHQRNIYSALGSGRSAETIGVNRLEAQHGMLRDVYEGRIVLAPVAVKENSEILDVGTGSGAWVMDFLSSYPNASKANVLGIDIGPRLFPQSPPPNAIFEVGNILAIPQEWNNRFALVHQRLLVGALKYDEWDEAIKNIFRITAPEGWIQLTEAYIDTEIFCGGPASLKGMAIYDTLGRTVGLDIFCSRRLEKVLKDAGFTDIQAIRVTAPIGAWNGELSARVARNMINFFRGLKTPVLRNGGLGIVQNEEEYDKLMDEMEEEWKRPGTSIGWHSYIGKKEV</sequence>
<dbReference type="Proteomes" id="UP000567179">
    <property type="component" value="Unassembled WGS sequence"/>
</dbReference>
<comment type="caution">
    <text evidence="1">The sequence shown here is derived from an EMBL/GenBank/DDBJ whole genome shotgun (WGS) entry which is preliminary data.</text>
</comment>
<accession>A0A8H5BA29</accession>